<reference evidence="2" key="2">
    <citation type="journal article" date="2022" name="Res Sq">
        <title>Evolution of multicellular longitudinally dividing oral cavity symbionts (Neisseriaceae).</title>
        <authorList>
            <person name="Nyongesa S."/>
            <person name="Weber P."/>
            <person name="Bernet E."/>
            <person name="Pullido F."/>
            <person name="Nieckarz M."/>
            <person name="Delaby M."/>
            <person name="Nieves C."/>
            <person name="Viehboeck T."/>
            <person name="Krause N."/>
            <person name="Rivera-Millot A."/>
            <person name="Nakamura A."/>
            <person name="Vischer N."/>
            <person name="VanNieuwenhze M."/>
            <person name="Brun Y."/>
            <person name="Cava F."/>
            <person name="Bulgheresi S."/>
            <person name="Veyrier F."/>
        </authorList>
    </citation>
    <scope>NUCLEOTIDE SEQUENCE</scope>
    <source>
        <strain evidence="2">SAG 1488-6</strain>
    </source>
</reference>
<evidence type="ECO:0000313" key="3">
    <source>
        <dbReference type="Proteomes" id="UP000832034"/>
    </source>
</evidence>
<dbReference type="RefSeq" id="WP_019958025.1">
    <property type="nucleotide sequence ID" value="NZ_CP091512.1"/>
</dbReference>
<gene>
    <name evidence="2" type="ORF">LVJ81_03190</name>
</gene>
<keyword evidence="3" id="KW-1185">Reference proteome</keyword>
<evidence type="ECO:0000313" key="2">
    <source>
        <dbReference type="EMBL" id="UOO93050.1"/>
    </source>
</evidence>
<proteinExistence type="predicted"/>
<feature type="transmembrane region" description="Helical" evidence="1">
    <location>
        <begin position="57"/>
        <end position="78"/>
    </location>
</feature>
<keyword evidence="1" id="KW-0472">Membrane</keyword>
<protein>
    <submittedName>
        <fullName evidence="2">Uncharacterized protein</fullName>
    </submittedName>
</protein>
<organism evidence="2 3">
    <name type="scientific">Vitreoscilla stercoraria</name>
    <dbReference type="NCBI Taxonomy" id="61"/>
    <lineage>
        <taxon>Bacteria</taxon>
        <taxon>Pseudomonadati</taxon>
        <taxon>Pseudomonadota</taxon>
        <taxon>Betaproteobacteria</taxon>
        <taxon>Neisseriales</taxon>
        <taxon>Neisseriaceae</taxon>
        <taxon>Vitreoscilla</taxon>
    </lineage>
</organism>
<name>A0ABY4ECA8_VITST</name>
<dbReference type="Proteomes" id="UP000832034">
    <property type="component" value="Chromosome"/>
</dbReference>
<keyword evidence="1" id="KW-0812">Transmembrane</keyword>
<keyword evidence="1" id="KW-1133">Transmembrane helix</keyword>
<reference evidence="2" key="1">
    <citation type="submission" date="2021-12" db="EMBL/GenBank/DDBJ databases">
        <authorList>
            <person name="Veyrier F.J."/>
        </authorList>
    </citation>
    <scope>NUCLEOTIDE SEQUENCE</scope>
    <source>
        <strain evidence="2">SAG 1488-6</strain>
    </source>
</reference>
<accession>A0ABY4ECA8</accession>
<sequence length="105" mass="11505">MEYTLIEVQKQLTDLIAQKRSFVVTSLSGDMLDTSKLLESAIEAQGLRCRVYTRNRIAAAGASILVGAGALSFAGIAAHNLLTLNPDYEIGRDIVNNKIYVDYKK</sequence>
<evidence type="ECO:0000256" key="1">
    <source>
        <dbReference type="SAM" id="Phobius"/>
    </source>
</evidence>
<dbReference type="EMBL" id="CP091512">
    <property type="protein sequence ID" value="UOO93050.1"/>
    <property type="molecule type" value="Genomic_DNA"/>
</dbReference>